<keyword evidence="7 12" id="KW-1133">Transmembrane helix</keyword>
<dbReference type="EC" id="7.1.1.2" evidence="11"/>
<dbReference type="PROSITE" id="PS00667">
    <property type="entry name" value="COMPLEX1_ND1_1"/>
    <property type="match status" value="1"/>
</dbReference>
<evidence type="ECO:0000256" key="2">
    <source>
        <dbReference type="ARBA" id="ARBA00004225"/>
    </source>
</evidence>
<comment type="similarity">
    <text evidence="3 10">Belongs to the complex I subunit 1 family.</text>
</comment>
<accession>B7S772</accession>
<evidence type="ECO:0000256" key="12">
    <source>
        <dbReference type="SAM" id="Phobius"/>
    </source>
</evidence>
<dbReference type="GO" id="GO:0009060">
    <property type="term" value="P:aerobic respiration"/>
    <property type="evidence" value="ECO:0007669"/>
    <property type="project" value="TreeGrafter"/>
</dbReference>
<keyword evidence="5" id="KW-0813">Transport</keyword>
<keyword evidence="8 11" id="KW-0830">Ubiquinone</keyword>
<feature type="transmembrane region" description="Helical" evidence="12">
    <location>
        <begin position="105"/>
        <end position="126"/>
    </location>
</feature>
<reference evidence="13" key="1">
    <citation type="journal article" date="2008" name="Mol. Phylogenet. Evol.">
        <title>The complete mitochondrial genome of Symphylella sp. (Myriapoda: Symphyla): Extensive gene order rearrangement and evidence in favor of Progoneata.</title>
        <authorList>
            <person name="Gai Y."/>
            <person name="Song D."/>
            <person name="Sun H."/>
            <person name="Yang Q."/>
            <person name="Zhou K."/>
        </authorList>
    </citation>
    <scope>NUCLEOTIDE SEQUENCE</scope>
</reference>
<evidence type="ECO:0000256" key="9">
    <source>
        <dbReference type="ARBA" id="ARBA00023136"/>
    </source>
</evidence>
<evidence type="ECO:0000256" key="7">
    <source>
        <dbReference type="ARBA" id="ARBA00022989"/>
    </source>
</evidence>
<feature type="transmembrane region" description="Helical" evidence="12">
    <location>
        <begin position="283"/>
        <end position="303"/>
    </location>
</feature>
<evidence type="ECO:0000256" key="3">
    <source>
        <dbReference type="ARBA" id="ARBA00010535"/>
    </source>
</evidence>
<evidence type="ECO:0000256" key="11">
    <source>
        <dbReference type="RuleBase" id="RU000473"/>
    </source>
</evidence>
<evidence type="ECO:0000256" key="5">
    <source>
        <dbReference type="ARBA" id="ARBA00022448"/>
    </source>
</evidence>
<name>B7S772_9MYRI</name>
<evidence type="ECO:0000256" key="10">
    <source>
        <dbReference type="RuleBase" id="RU000471"/>
    </source>
</evidence>
<feature type="transmembrane region" description="Helical" evidence="12">
    <location>
        <begin position="146"/>
        <end position="164"/>
    </location>
</feature>
<comment type="catalytic activity">
    <reaction evidence="11">
        <text>a ubiquinone + NADH + 5 H(+)(in) = a ubiquinol + NAD(+) + 4 H(+)(out)</text>
        <dbReference type="Rhea" id="RHEA:29091"/>
        <dbReference type="Rhea" id="RHEA-COMP:9565"/>
        <dbReference type="Rhea" id="RHEA-COMP:9566"/>
        <dbReference type="ChEBI" id="CHEBI:15378"/>
        <dbReference type="ChEBI" id="CHEBI:16389"/>
        <dbReference type="ChEBI" id="CHEBI:17976"/>
        <dbReference type="ChEBI" id="CHEBI:57540"/>
        <dbReference type="ChEBI" id="CHEBI:57945"/>
        <dbReference type="EC" id="7.1.1.2"/>
    </reaction>
</comment>
<proteinExistence type="inferred from homology"/>
<feature type="transmembrane region" description="Helical" evidence="12">
    <location>
        <begin position="170"/>
        <end position="192"/>
    </location>
</feature>
<sequence>MLGFVVMMMEILGVILGVLISVAFFTLFERKVLGYVQLRKGPNKVGVMGVFQPFSDAFKLFTKESVMIFTFDFLYYFCPVFSLGVMLIGYLLITWDGSFCDFVYGILYFFAVLGLGVYSIFGSGWASNSKYALLGGMRSVAQTISYEVVFSLVLLIYLVFLGSYDFGEFHYYSIFYFFYFPVFLCWIICLLAELNRTPFDFAEGESELVSGFNIEYSGFGFAFIFMAEYGYIIFLSLITGIIFFGGMMLFFGFVTMGFILVVRGSYPRYRYDKLMYLAWKGMLPVILNYYFLVGGILILSMIFF</sequence>
<keyword evidence="10" id="KW-0520">NAD</keyword>
<dbReference type="EMBL" id="EF576853">
    <property type="protein sequence ID" value="ABQ01741.1"/>
    <property type="molecule type" value="Genomic_DNA"/>
</dbReference>
<dbReference type="PROSITE" id="PS00668">
    <property type="entry name" value="COMPLEX1_ND1_2"/>
    <property type="match status" value="1"/>
</dbReference>
<feature type="transmembrane region" description="Helical" evidence="12">
    <location>
        <begin position="73"/>
        <end position="93"/>
    </location>
</feature>
<dbReference type="PANTHER" id="PTHR11432">
    <property type="entry name" value="NADH DEHYDROGENASE SUBUNIT 1"/>
    <property type="match status" value="1"/>
</dbReference>
<evidence type="ECO:0000256" key="8">
    <source>
        <dbReference type="ARBA" id="ARBA00023075"/>
    </source>
</evidence>
<dbReference type="RefSeq" id="YP_002317255.1">
    <property type="nucleotide sequence ID" value="NC_011572.1"/>
</dbReference>
<dbReference type="GO" id="GO:0003954">
    <property type="term" value="F:NADH dehydrogenase activity"/>
    <property type="evidence" value="ECO:0007669"/>
    <property type="project" value="TreeGrafter"/>
</dbReference>
<gene>
    <name evidence="13" type="primary">ND1</name>
</gene>
<dbReference type="CTD" id="4535"/>
<keyword evidence="9 12" id="KW-0472">Membrane</keyword>
<dbReference type="AlphaFoldDB" id="B7S772"/>
<evidence type="ECO:0000313" key="13">
    <source>
        <dbReference type="EMBL" id="ABQ01741.1"/>
    </source>
</evidence>
<feature type="transmembrane region" description="Helical" evidence="12">
    <location>
        <begin position="240"/>
        <end position="262"/>
    </location>
</feature>
<dbReference type="Pfam" id="PF00146">
    <property type="entry name" value="NADHdh"/>
    <property type="match status" value="1"/>
</dbReference>
<protein>
    <recommendedName>
        <fullName evidence="4 11">NADH-ubiquinone oxidoreductase chain 1</fullName>
        <ecNumber evidence="11">7.1.1.2</ecNumber>
    </recommendedName>
</protein>
<keyword evidence="6 10" id="KW-0812">Transmembrane</keyword>
<organism evidence="13">
    <name type="scientific">Symphylella sp. YG-2006</name>
    <dbReference type="NCBI Taxonomy" id="390856"/>
    <lineage>
        <taxon>Eukaryota</taxon>
        <taxon>Metazoa</taxon>
        <taxon>Ecdysozoa</taxon>
        <taxon>Arthropoda</taxon>
        <taxon>Myriapoda</taxon>
        <taxon>Symphyla</taxon>
        <taxon>Scolopendrellidae</taxon>
        <taxon>Symphylella</taxon>
    </lineage>
</organism>
<dbReference type="GO" id="GO:0008137">
    <property type="term" value="F:NADH dehydrogenase (ubiquinone) activity"/>
    <property type="evidence" value="ECO:0007669"/>
    <property type="project" value="UniProtKB-EC"/>
</dbReference>
<evidence type="ECO:0000256" key="1">
    <source>
        <dbReference type="ARBA" id="ARBA00003257"/>
    </source>
</evidence>
<dbReference type="GeneID" id="7042971"/>
<feature type="transmembrane region" description="Helical" evidence="12">
    <location>
        <begin position="213"/>
        <end position="234"/>
    </location>
</feature>
<dbReference type="InterPro" id="IPR018086">
    <property type="entry name" value="NADH_UbQ_OxRdtase_su1_CS"/>
</dbReference>
<comment type="function">
    <text evidence="1">Core subunit of the mitochondrial membrane respiratory chain NADH dehydrogenase (Complex I) that is believed to belong to the minimal assembly required for catalysis. Complex I functions in the transfer of electrons from NADH to the respiratory chain. The immediate electron acceptor for the enzyme is believed to be ubiquinone.</text>
</comment>
<dbReference type="PANTHER" id="PTHR11432:SF3">
    <property type="entry name" value="NADH-UBIQUINONE OXIDOREDUCTASE CHAIN 1"/>
    <property type="match status" value="1"/>
</dbReference>
<feature type="transmembrane region" description="Helical" evidence="12">
    <location>
        <begin position="6"/>
        <end position="28"/>
    </location>
</feature>
<keyword evidence="11 13" id="KW-0496">Mitochondrion</keyword>
<evidence type="ECO:0000256" key="4">
    <source>
        <dbReference type="ARBA" id="ARBA00021009"/>
    </source>
</evidence>
<dbReference type="GO" id="GO:0005743">
    <property type="term" value="C:mitochondrial inner membrane"/>
    <property type="evidence" value="ECO:0007669"/>
    <property type="project" value="UniProtKB-SubCell"/>
</dbReference>
<evidence type="ECO:0000256" key="6">
    <source>
        <dbReference type="ARBA" id="ARBA00022692"/>
    </source>
</evidence>
<comment type="subcellular location">
    <subcellularLocation>
        <location evidence="10">Mitochondrion inner membrane</location>
        <topology evidence="10">Multi-pass membrane protein</topology>
    </subcellularLocation>
    <subcellularLocation>
        <location evidence="2">Mitochondrion membrane</location>
        <topology evidence="2">Multi-pass membrane protein</topology>
    </subcellularLocation>
</comment>
<geneLocation type="mitochondrion" evidence="13"/>
<dbReference type="InterPro" id="IPR001694">
    <property type="entry name" value="NADH_UbQ_OxRdtase_su1/FPO"/>
</dbReference>